<gene>
    <name evidence="2" type="ORF">TNIN_253581</name>
</gene>
<dbReference type="OrthoDB" id="10498153at2759"/>
<comment type="caution">
    <text evidence="2">The sequence shown here is derived from an EMBL/GenBank/DDBJ whole genome shotgun (WGS) entry which is preliminary data.</text>
</comment>
<feature type="region of interest" description="Disordered" evidence="1">
    <location>
        <begin position="1"/>
        <end position="33"/>
    </location>
</feature>
<protein>
    <submittedName>
        <fullName evidence="2">Uncharacterized protein</fullName>
    </submittedName>
</protein>
<dbReference type="EMBL" id="BMAV01022284">
    <property type="protein sequence ID" value="GFY77028.1"/>
    <property type="molecule type" value="Genomic_DNA"/>
</dbReference>
<reference evidence="2" key="1">
    <citation type="submission" date="2020-08" db="EMBL/GenBank/DDBJ databases">
        <title>Multicomponent nature underlies the extraordinary mechanical properties of spider dragline silk.</title>
        <authorList>
            <person name="Kono N."/>
            <person name="Nakamura H."/>
            <person name="Mori M."/>
            <person name="Yoshida Y."/>
            <person name="Ohtoshi R."/>
            <person name="Malay A.D."/>
            <person name="Moran D.A.P."/>
            <person name="Tomita M."/>
            <person name="Numata K."/>
            <person name="Arakawa K."/>
        </authorList>
    </citation>
    <scope>NUCLEOTIDE SEQUENCE</scope>
</reference>
<proteinExistence type="predicted"/>
<evidence type="ECO:0000313" key="2">
    <source>
        <dbReference type="EMBL" id="GFY77028.1"/>
    </source>
</evidence>
<accession>A0A8X7CQC9</accession>
<evidence type="ECO:0000256" key="1">
    <source>
        <dbReference type="SAM" id="MobiDB-lite"/>
    </source>
</evidence>
<dbReference type="AlphaFoldDB" id="A0A8X7CQC9"/>
<organism evidence="2 3">
    <name type="scientific">Trichonephila inaurata madagascariensis</name>
    <dbReference type="NCBI Taxonomy" id="2747483"/>
    <lineage>
        <taxon>Eukaryota</taxon>
        <taxon>Metazoa</taxon>
        <taxon>Ecdysozoa</taxon>
        <taxon>Arthropoda</taxon>
        <taxon>Chelicerata</taxon>
        <taxon>Arachnida</taxon>
        <taxon>Araneae</taxon>
        <taxon>Araneomorphae</taxon>
        <taxon>Entelegynae</taxon>
        <taxon>Araneoidea</taxon>
        <taxon>Nephilidae</taxon>
        <taxon>Trichonephila</taxon>
        <taxon>Trichonephila inaurata</taxon>
    </lineage>
</organism>
<evidence type="ECO:0000313" key="3">
    <source>
        <dbReference type="Proteomes" id="UP000886998"/>
    </source>
</evidence>
<dbReference type="Proteomes" id="UP000886998">
    <property type="component" value="Unassembled WGS sequence"/>
</dbReference>
<keyword evidence="3" id="KW-1185">Reference proteome</keyword>
<name>A0A8X7CQC9_9ARAC</name>
<sequence>MYNSYESNSWKRRQYKTKNPAIPQQVRHNKFPTDPFKVAGRAAPYIPKKGMTSFGTDWLSFRIGEARNHRTLSYPLLHQSGPNEYLQCYCSPDGR</sequence>